<evidence type="ECO:0000256" key="7">
    <source>
        <dbReference type="ARBA" id="ARBA00023277"/>
    </source>
</evidence>
<keyword evidence="5 10" id="KW-0328">Glycosyltransferase</keyword>
<reference evidence="11 12" key="1">
    <citation type="journal article" date="2020" name="Int. J. Syst. Evol. Microbiol.">
        <title>Novel acetic acid bacteria from cider fermentations: Acetobacter conturbans sp. nov. and Acetobacter fallax sp. nov.</title>
        <authorList>
            <person name="Sombolestani A.S."/>
            <person name="Cleenwerck I."/>
            <person name="Cnockaert M."/>
            <person name="Borremans W."/>
            <person name="Wieme A.D."/>
            <person name="De Vuyst L."/>
            <person name="Vandamme P."/>
        </authorList>
    </citation>
    <scope>NUCLEOTIDE SEQUENCE [LARGE SCALE GENOMIC DNA]</scope>
    <source>
        <strain evidence="11 12">LMG 30640</strain>
    </source>
</reference>
<dbReference type="RefSeq" id="WP_173583739.1">
    <property type="nucleotide sequence ID" value="NZ_WOTB01000015.1"/>
</dbReference>
<dbReference type="InterPro" id="IPR003385">
    <property type="entry name" value="Glyco_hydro_77"/>
</dbReference>
<dbReference type="Proteomes" id="UP000635278">
    <property type="component" value="Unassembled WGS sequence"/>
</dbReference>
<comment type="similarity">
    <text evidence="2 10">Belongs to the disproportionating enzyme family.</text>
</comment>
<organism evidence="11 12">
    <name type="scientific">Acetobacter musti</name>
    <dbReference type="NCBI Taxonomy" id="864732"/>
    <lineage>
        <taxon>Bacteria</taxon>
        <taxon>Pseudomonadati</taxon>
        <taxon>Pseudomonadota</taxon>
        <taxon>Alphaproteobacteria</taxon>
        <taxon>Acetobacterales</taxon>
        <taxon>Acetobacteraceae</taxon>
        <taxon>Acetobacter</taxon>
    </lineage>
</organism>
<dbReference type="GO" id="GO:0004134">
    <property type="term" value="F:4-alpha-glucanotransferase activity"/>
    <property type="evidence" value="ECO:0007669"/>
    <property type="project" value="UniProtKB-EC"/>
</dbReference>
<comment type="catalytic activity">
    <reaction evidence="1 10">
        <text>Transfers a segment of a (1-&gt;4)-alpha-D-glucan to a new position in an acceptor, which may be glucose or a (1-&gt;4)-alpha-D-glucan.</text>
        <dbReference type="EC" id="2.4.1.25"/>
    </reaction>
</comment>
<evidence type="ECO:0000256" key="5">
    <source>
        <dbReference type="ARBA" id="ARBA00022676"/>
    </source>
</evidence>
<evidence type="ECO:0000256" key="3">
    <source>
        <dbReference type="ARBA" id="ARBA00012560"/>
    </source>
</evidence>
<name>A0ABX0JRD4_9PROT</name>
<dbReference type="NCBIfam" id="TIGR00217">
    <property type="entry name" value="malQ"/>
    <property type="match status" value="1"/>
</dbReference>
<keyword evidence="6 10" id="KW-0808">Transferase</keyword>
<evidence type="ECO:0000313" key="12">
    <source>
        <dbReference type="Proteomes" id="UP000635278"/>
    </source>
</evidence>
<accession>A0ABX0JRD4</accession>
<dbReference type="Gene3D" id="3.20.20.80">
    <property type="entry name" value="Glycosidases"/>
    <property type="match status" value="1"/>
</dbReference>
<keyword evidence="7 10" id="KW-0119">Carbohydrate metabolism</keyword>
<dbReference type="PANTHER" id="PTHR32438">
    <property type="entry name" value="4-ALPHA-GLUCANOTRANSFERASE DPE1, CHLOROPLASTIC/AMYLOPLASTIC"/>
    <property type="match status" value="1"/>
</dbReference>
<evidence type="ECO:0000256" key="8">
    <source>
        <dbReference type="ARBA" id="ARBA00031423"/>
    </source>
</evidence>
<dbReference type="EC" id="2.4.1.25" evidence="3 10"/>
<gene>
    <name evidence="11" type="primary">malQ</name>
    <name evidence="11" type="ORF">GOB93_11955</name>
</gene>
<evidence type="ECO:0000256" key="10">
    <source>
        <dbReference type="RuleBase" id="RU361207"/>
    </source>
</evidence>
<protein>
    <recommendedName>
        <fullName evidence="4 10">4-alpha-glucanotransferase</fullName>
        <ecNumber evidence="3 10">2.4.1.25</ecNumber>
    </recommendedName>
    <alternativeName>
        <fullName evidence="8 10">Amylomaltase</fullName>
    </alternativeName>
    <alternativeName>
        <fullName evidence="9 10">Disproportionating enzyme</fullName>
    </alternativeName>
</protein>
<dbReference type="EMBL" id="WOTB01000015">
    <property type="protein sequence ID" value="NHN85348.1"/>
    <property type="molecule type" value="Genomic_DNA"/>
</dbReference>
<evidence type="ECO:0000256" key="9">
    <source>
        <dbReference type="ARBA" id="ARBA00031501"/>
    </source>
</evidence>
<dbReference type="InterPro" id="IPR017853">
    <property type="entry name" value="GH"/>
</dbReference>
<dbReference type="Pfam" id="PF02446">
    <property type="entry name" value="Glyco_hydro_77"/>
    <property type="match status" value="1"/>
</dbReference>
<sequence>MSDQALIRRAITAGLKVRWRDAGGEVRRVSHDNLQCLLKVLETPADRLPVNGMPPMIVTEAGSSTRLASLKADSCRDDGIPGTAERFVLRLENGTEKTGRLKTGKDGSLIIPPVRETGYHELFIAEQKMVLAVAPRRCPDPFASSGHGKSRYWGLAAQIYALRQKGDGGIGHLGAAGELARTIARAGAEALMLSPVHAMFAAQPEQYSPYSPSSRLFLNVLLADPGAVFDAAAIRAATRRTRLAQKTPERLEALEFVDWPAAAKCRLKLLRTLFDDHIFKQEPDDFAAFIQAQGKALHDHAVFEALHAREAQRGPGGRDWRLWPKPVRRPGTPEVDRFARDMAQDVSFHQFLQWLASRSLQAANTDAVKAGMKIGLIGDLAVGVDPAGSECWSNQHDYLIGLSIGAPPDALSRSGQNWGLTTYSPRALKETGYRAFIRTLRACFSHTGGLRIDHVMGMERLWVIPDGGGPNDGAYLSYPREDMLRLVALEASRAEAVVIGEDLGTVEPDFRKAAKRRGIFGMNVLPFQRDETGSFLAPSKWSETSVALTTTHDLPTIAGWWQGCDIAWRKRLGQFSSGSGLEQAGEERARDRLALWSSLKAEMDRLDGNRDADNAKQPAPSDKGAGTVVNMAIRFVADTNCPLAIIAMEDLLGLTGQPNIPGTISGHPNWCRRYPQVTKTLLVRAAVARRLALLRAERPGV</sequence>
<evidence type="ECO:0000256" key="1">
    <source>
        <dbReference type="ARBA" id="ARBA00000439"/>
    </source>
</evidence>
<evidence type="ECO:0000256" key="4">
    <source>
        <dbReference type="ARBA" id="ARBA00020295"/>
    </source>
</evidence>
<dbReference type="SUPFAM" id="SSF51445">
    <property type="entry name" value="(Trans)glycosidases"/>
    <property type="match status" value="1"/>
</dbReference>
<evidence type="ECO:0000313" key="11">
    <source>
        <dbReference type="EMBL" id="NHN85348.1"/>
    </source>
</evidence>
<keyword evidence="12" id="KW-1185">Reference proteome</keyword>
<proteinExistence type="inferred from homology"/>
<comment type="caution">
    <text evidence="11">The sequence shown here is derived from an EMBL/GenBank/DDBJ whole genome shotgun (WGS) entry which is preliminary data.</text>
</comment>
<evidence type="ECO:0000256" key="2">
    <source>
        <dbReference type="ARBA" id="ARBA00005684"/>
    </source>
</evidence>
<evidence type="ECO:0000256" key="6">
    <source>
        <dbReference type="ARBA" id="ARBA00022679"/>
    </source>
</evidence>
<dbReference type="PANTHER" id="PTHR32438:SF5">
    <property type="entry name" value="4-ALPHA-GLUCANOTRANSFERASE DPE1, CHLOROPLASTIC_AMYLOPLASTIC"/>
    <property type="match status" value="1"/>
</dbReference>